<gene>
    <name evidence="3" type="primary">ORF22098</name>
</gene>
<dbReference type="InterPro" id="IPR051603">
    <property type="entry name" value="Zinc-ADH_QOR/CCCR"/>
</dbReference>
<organism evidence="3">
    <name type="scientific">Arion vulgaris</name>
    <dbReference type="NCBI Taxonomy" id="1028688"/>
    <lineage>
        <taxon>Eukaryota</taxon>
        <taxon>Metazoa</taxon>
        <taxon>Spiralia</taxon>
        <taxon>Lophotrochozoa</taxon>
        <taxon>Mollusca</taxon>
        <taxon>Gastropoda</taxon>
        <taxon>Heterobranchia</taxon>
        <taxon>Euthyneura</taxon>
        <taxon>Panpulmonata</taxon>
        <taxon>Eupulmonata</taxon>
        <taxon>Stylommatophora</taxon>
        <taxon>Helicina</taxon>
        <taxon>Arionoidea</taxon>
        <taxon>Arionidae</taxon>
        <taxon>Arion</taxon>
    </lineage>
</organism>
<dbReference type="InterPro" id="IPR011032">
    <property type="entry name" value="GroES-like_sf"/>
</dbReference>
<protein>
    <recommendedName>
        <fullName evidence="2">Alcohol dehydrogenase-like N-terminal domain-containing protein</fullName>
    </recommendedName>
</protein>
<dbReference type="GO" id="GO:0003960">
    <property type="term" value="F:quinone reductase (NADPH) activity"/>
    <property type="evidence" value="ECO:0007669"/>
    <property type="project" value="TreeGrafter"/>
</dbReference>
<dbReference type="SUPFAM" id="SSF50129">
    <property type="entry name" value="GroES-like"/>
    <property type="match status" value="1"/>
</dbReference>
<evidence type="ECO:0000313" key="3">
    <source>
        <dbReference type="EMBL" id="CEK54160.1"/>
    </source>
</evidence>
<dbReference type="EMBL" id="HACG01007295">
    <property type="protein sequence ID" value="CEK54160.1"/>
    <property type="molecule type" value="Transcribed_RNA"/>
</dbReference>
<keyword evidence="1" id="KW-0521">NADP</keyword>
<evidence type="ECO:0000259" key="2">
    <source>
        <dbReference type="Pfam" id="PF08240"/>
    </source>
</evidence>
<dbReference type="InterPro" id="IPR013154">
    <property type="entry name" value="ADH-like_N"/>
</dbReference>
<reference evidence="3" key="1">
    <citation type="submission" date="2014-12" db="EMBL/GenBank/DDBJ databases">
        <title>Insight into the proteome of Arion vulgaris.</title>
        <authorList>
            <person name="Aradska J."/>
            <person name="Bulat T."/>
            <person name="Smidak R."/>
            <person name="Sarate P."/>
            <person name="Gangsoo J."/>
            <person name="Sialana F."/>
            <person name="Bilban M."/>
            <person name="Lubec G."/>
        </authorList>
    </citation>
    <scope>NUCLEOTIDE SEQUENCE</scope>
    <source>
        <tissue evidence="3">Skin</tissue>
    </source>
</reference>
<dbReference type="Gene3D" id="3.90.180.10">
    <property type="entry name" value="Medium-chain alcohol dehydrogenases, catalytic domain"/>
    <property type="match status" value="1"/>
</dbReference>
<dbReference type="GO" id="GO:0003730">
    <property type="term" value="F:mRNA 3'-UTR binding"/>
    <property type="evidence" value="ECO:0007669"/>
    <property type="project" value="TreeGrafter"/>
</dbReference>
<evidence type="ECO:0000256" key="1">
    <source>
        <dbReference type="ARBA" id="ARBA00022857"/>
    </source>
</evidence>
<accession>A0A0B6YF67</accession>
<name>A0A0B6YF67_9EUPU</name>
<feature type="non-terminal residue" evidence="3">
    <location>
        <position position="145"/>
    </location>
</feature>
<dbReference type="PANTHER" id="PTHR44154">
    <property type="entry name" value="QUINONE OXIDOREDUCTASE"/>
    <property type="match status" value="1"/>
</dbReference>
<dbReference type="AlphaFoldDB" id="A0A0B6YF67"/>
<dbReference type="GO" id="GO:0005829">
    <property type="term" value="C:cytosol"/>
    <property type="evidence" value="ECO:0007669"/>
    <property type="project" value="TreeGrafter"/>
</dbReference>
<sequence length="145" mass="15463">MTARAVIVTKYGGPEVLEVQDIPIPTPKEGEVLVRVHYVGVNPTDTYARAGARRTPTPPPFISGADAAGVVESVGDNVTDFKKGDRVYVVTFLGTYTEYIAAPVRNIALLSDNLSFAQGASIGIPYYTAYKALYIVANAKPGDIV</sequence>
<feature type="domain" description="Alcohol dehydrogenase-like N-terminal" evidence="2">
    <location>
        <begin position="29"/>
        <end position="110"/>
    </location>
</feature>
<dbReference type="Pfam" id="PF08240">
    <property type="entry name" value="ADH_N"/>
    <property type="match status" value="1"/>
</dbReference>
<dbReference type="PANTHER" id="PTHR44154:SF1">
    <property type="entry name" value="QUINONE OXIDOREDUCTASE"/>
    <property type="match status" value="1"/>
</dbReference>
<dbReference type="GO" id="GO:0070402">
    <property type="term" value="F:NADPH binding"/>
    <property type="evidence" value="ECO:0007669"/>
    <property type="project" value="TreeGrafter"/>
</dbReference>
<proteinExistence type="predicted"/>